<accession>A0A7Y9ZHX5</accession>
<evidence type="ECO:0000313" key="1">
    <source>
        <dbReference type="EMBL" id="NYI45216.1"/>
    </source>
</evidence>
<comment type="caution">
    <text evidence="1">The sequence shown here is derived from an EMBL/GenBank/DDBJ whole genome shotgun (WGS) entry which is preliminary data.</text>
</comment>
<dbReference type="EMBL" id="JACBZM010000001">
    <property type="protein sequence ID" value="NYI45216.1"/>
    <property type="molecule type" value="Genomic_DNA"/>
</dbReference>
<evidence type="ECO:0000313" key="2">
    <source>
        <dbReference type="Proteomes" id="UP000562045"/>
    </source>
</evidence>
<proteinExistence type="predicted"/>
<dbReference type="AlphaFoldDB" id="A0A7Y9ZHX5"/>
<reference evidence="1 2" key="1">
    <citation type="submission" date="2020-07" db="EMBL/GenBank/DDBJ databases">
        <title>Sequencing the genomes of 1000 actinobacteria strains.</title>
        <authorList>
            <person name="Klenk H.-P."/>
        </authorList>
    </citation>
    <scope>NUCLEOTIDE SEQUENCE [LARGE SCALE GENOMIC DNA]</scope>
    <source>
        <strain evidence="1 2">DSM 15131</strain>
    </source>
</reference>
<protein>
    <submittedName>
        <fullName evidence="1">Uncharacterized protein</fullName>
    </submittedName>
</protein>
<organism evidence="1 2">
    <name type="scientific">Nocardioides aromaticivorans</name>
    <dbReference type="NCBI Taxonomy" id="200618"/>
    <lineage>
        <taxon>Bacteria</taxon>
        <taxon>Bacillati</taxon>
        <taxon>Actinomycetota</taxon>
        <taxon>Actinomycetes</taxon>
        <taxon>Propionibacteriales</taxon>
        <taxon>Nocardioidaceae</taxon>
        <taxon>Nocardioides</taxon>
    </lineage>
</organism>
<name>A0A7Y9ZHX5_9ACTN</name>
<sequence>MSQHLDLENTVVLAAVQALIGAVTPSMAAISVEVDAEAETAVLHVALQYADNTIASLLEEVADDINQYSDDAVAVSVTTWVGEDWSADWPGRHHRMVFAAFSR</sequence>
<dbReference type="RefSeq" id="WP_179648905.1">
    <property type="nucleotide sequence ID" value="NZ_JACBZM010000001.1"/>
</dbReference>
<gene>
    <name evidence="1" type="ORF">BJ993_002296</name>
</gene>
<dbReference type="Proteomes" id="UP000562045">
    <property type="component" value="Unassembled WGS sequence"/>
</dbReference>